<feature type="region of interest" description="Disordered" evidence="1">
    <location>
        <begin position="20"/>
        <end position="42"/>
    </location>
</feature>
<name>A0A8S2YIN8_9BILA</name>
<feature type="compositionally biased region" description="Acidic residues" evidence="1">
    <location>
        <begin position="32"/>
        <end position="42"/>
    </location>
</feature>
<feature type="non-terminal residue" evidence="2">
    <location>
        <position position="1"/>
    </location>
</feature>
<accession>A0A8S2YIN8</accession>
<sequence>KQIGLNEQSQHTLAEVVSRPIKEELNDKSDFQDENDDDDEQQEVTVEKIHLLVERCITLYDQNQLTFFIPCAMQLFFGSI</sequence>
<organism evidence="2 3">
    <name type="scientific">Rotaria magnacalcarata</name>
    <dbReference type="NCBI Taxonomy" id="392030"/>
    <lineage>
        <taxon>Eukaryota</taxon>
        <taxon>Metazoa</taxon>
        <taxon>Spiralia</taxon>
        <taxon>Gnathifera</taxon>
        <taxon>Rotifera</taxon>
        <taxon>Eurotatoria</taxon>
        <taxon>Bdelloidea</taxon>
        <taxon>Philodinida</taxon>
        <taxon>Philodinidae</taxon>
        <taxon>Rotaria</taxon>
    </lineage>
</organism>
<comment type="caution">
    <text evidence="2">The sequence shown here is derived from an EMBL/GenBank/DDBJ whole genome shotgun (WGS) entry which is preliminary data.</text>
</comment>
<feature type="compositionally biased region" description="Basic and acidic residues" evidence="1">
    <location>
        <begin position="20"/>
        <end position="31"/>
    </location>
</feature>
<evidence type="ECO:0000256" key="1">
    <source>
        <dbReference type="SAM" id="MobiDB-lite"/>
    </source>
</evidence>
<protein>
    <submittedName>
        <fullName evidence="2">Uncharacterized protein</fullName>
    </submittedName>
</protein>
<dbReference type="AlphaFoldDB" id="A0A8S2YIN8"/>
<evidence type="ECO:0000313" key="3">
    <source>
        <dbReference type="Proteomes" id="UP000676336"/>
    </source>
</evidence>
<evidence type="ECO:0000313" key="2">
    <source>
        <dbReference type="EMBL" id="CAF4548188.1"/>
    </source>
</evidence>
<gene>
    <name evidence="2" type="ORF">SMN809_LOCUS36922</name>
</gene>
<reference evidence="2" key="1">
    <citation type="submission" date="2021-02" db="EMBL/GenBank/DDBJ databases">
        <authorList>
            <person name="Nowell W R."/>
        </authorList>
    </citation>
    <scope>NUCLEOTIDE SEQUENCE</scope>
</reference>
<dbReference type="EMBL" id="CAJOBI010092267">
    <property type="protein sequence ID" value="CAF4548188.1"/>
    <property type="molecule type" value="Genomic_DNA"/>
</dbReference>
<proteinExistence type="predicted"/>
<dbReference type="Proteomes" id="UP000676336">
    <property type="component" value="Unassembled WGS sequence"/>
</dbReference>
<feature type="non-terminal residue" evidence="2">
    <location>
        <position position="80"/>
    </location>
</feature>